<dbReference type="GO" id="GO:0010181">
    <property type="term" value="F:FMN binding"/>
    <property type="evidence" value="ECO:0007669"/>
    <property type="project" value="InterPro"/>
</dbReference>
<evidence type="ECO:0000256" key="3">
    <source>
        <dbReference type="ARBA" id="ARBA00022643"/>
    </source>
</evidence>
<dbReference type="PANTHER" id="PTHR43303:SF4">
    <property type="entry name" value="NADPH DEHYDROGENASE C23G7.10C-RELATED"/>
    <property type="match status" value="1"/>
</dbReference>
<evidence type="ECO:0000256" key="4">
    <source>
        <dbReference type="ARBA" id="ARBA00022857"/>
    </source>
</evidence>
<dbReference type="PATRIC" id="fig|251702.3.peg.3569"/>
<evidence type="ECO:0000259" key="6">
    <source>
        <dbReference type="Pfam" id="PF00724"/>
    </source>
</evidence>
<dbReference type="RefSeq" id="WP_057417841.1">
    <property type="nucleotide sequence ID" value="NZ_LJPT01000028.1"/>
</dbReference>
<dbReference type="GO" id="GO:0050661">
    <property type="term" value="F:NADP binding"/>
    <property type="evidence" value="ECO:0007669"/>
    <property type="project" value="InterPro"/>
</dbReference>
<dbReference type="GO" id="GO:0003959">
    <property type="term" value="F:NADPH dehydrogenase activity"/>
    <property type="evidence" value="ECO:0007669"/>
    <property type="project" value="InterPro"/>
</dbReference>
<dbReference type="InterPro" id="IPR044152">
    <property type="entry name" value="YqjM-like"/>
</dbReference>
<dbReference type="Pfam" id="PF00724">
    <property type="entry name" value="Oxidored_FMN"/>
    <property type="match status" value="1"/>
</dbReference>
<evidence type="ECO:0000256" key="2">
    <source>
        <dbReference type="ARBA" id="ARBA00022630"/>
    </source>
</evidence>
<feature type="domain" description="NADH:flavin oxidoreductase/NADH oxidase N-terminal" evidence="6">
    <location>
        <begin position="3"/>
        <end position="340"/>
    </location>
</feature>
<keyword evidence="5" id="KW-0560">Oxidoreductase</keyword>
<dbReference type="SUPFAM" id="SSF51395">
    <property type="entry name" value="FMN-linked oxidoreductases"/>
    <property type="match status" value="1"/>
</dbReference>
<organism evidence="7 8">
    <name type="scientific">Pseudomonas syringae pv. antirrhini</name>
    <dbReference type="NCBI Taxonomy" id="251702"/>
    <lineage>
        <taxon>Bacteria</taxon>
        <taxon>Pseudomonadati</taxon>
        <taxon>Pseudomonadota</taxon>
        <taxon>Gammaproteobacteria</taxon>
        <taxon>Pseudomonadales</taxon>
        <taxon>Pseudomonadaceae</taxon>
        <taxon>Pseudomonas</taxon>
    </lineage>
</organism>
<dbReference type="Gene3D" id="3.20.20.70">
    <property type="entry name" value="Aldolase class I"/>
    <property type="match status" value="1"/>
</dbReference>
<dbReference type="PANTHER" id="PTHR43303">
    <property type="entry name" value="NADPH DEHYDROGENASE C23G7.10C-RELATED"/>
    <property type="match status" value="1"/>
</dbReference>
<name>A0A0P9M2Y7_9PSED</name>
<comment type="cofactor">
    <cofactor evidence="1">
        <name>FMN</name>
        <dbReference type="ChEBI" id="CHEBI:58210"/>
    </cofactor>
</comment>
<evidence type="ECO:0000256" key="5">
    <source>
        <dbReference type="ARBA" id="ARBA00023002"/>
    </source>
</evidence>
<keyword evidence="4" id="KW-0521">NADP</keyword>
<comment type="caution">
    <text evidence="7">The sequence shown here is derived from an EMBL/GenBank/DDBJ whole genome shotgun (WGS) entry which is preliminary data.</text>
</comment>
<dbReference type="EMBL" id="LJPT01000028">
    <property type="protein sequence ID" value="KPW51634.1"/>
    <property type="molecule type" value="Genomic_DNA"/>
</dbReference>
<protein>
    <submittedName>
        <fullName evidence="7">NADH:flavin oxidoreductase/NADH oxidase</fullName>
    </submittedName>
</protein>
<dbReference type="Proteomes" id="UP000050425">
    <property type="component" value="Unassembled WGS sequence"/>
</dbReference>
<evidence type="ECO:0000256" key="1">
    <source>
        <dbReference type="ARBA" id="ARBA00001917"/>
    </source>
</evidence>
<evidence type="ECO:0000313" key="8">
    <source>
        <dbReference type="Proteomes" id="UP000050425"/>
    </source>
</evidence>
<reference evidence="7 8" key="1">
    <citation type="submission" date="2015-09" db="EMBL/GenBank/DDBJ databases">
        <title>Genome announcement of multiple Pseudomonas syringae strains.</title>
        <authorList>
            <person name="Thakur S."/>
            <person name="Wang P.W."/>
            <person name="Gong Y."/>
            <person name="Weir B.S."/>
            <person name="Guttman D.S."/>
        </authorList>
    </citation>
    <scope>NUCLEOTIDE SEQUENCE [LARGE SCALE GENOMIC DNA]</scope>
    <source>
        <strain evidence="7 8">ICMP4303</strain>
    </source>
</reference>
<keyword evidence="3" id="KW-0288">FMN</keyword>
<evidence type="ECO:0000313" key="7">
    <source>
        <dbReference type="EMBL" id="KPW51634.1"/>
    </source>
</evidence>
<gene>
    <name evidence="7" type="ORF">ALO88_02676</name>
</gene>
<accession>A0A0P9M2Y7</accession>
<sequence length="364" mass="39373">MTSLFSSYQLKGVTLRNRIVASPMCQYQAVDGVLNGWHKTHYETLAKGGSGLVMVEATSVNPEGRITPGDAGLWSDIHIASFADIAAVIKKAGAVPGIQLGHAGRKAGCTPPWQGGHPLGNADALGWTPVSPSAIAYVPDSSYTPDALTVEEIQRIHADFAHAASRALSAGFEWLELHFAHGFLAQSFLSPKANVRTDQYGGSLSGRACFLLETVAAVKQVWPDNLPLTVRFGILDFEEDLEESISESIQVLQWLREAGVDFVDCSLSLTVPGEPVPWAPNFMVPFAERVRAQTGLPVGSSWMITDAREADQFIRSGSLDLVYFARTLLANPHWPFQAARTLGIADPASVLPTPYAYWLQNWGG</sequence>
<dbReference type="InterPro" id="IPR013785">
    <property type="entry name" value="Aldolase_TIM"/>
</dbReference>
<dbReference type="CDD" id="cd02932">
    <property type="entry name" value="OYE_YqiM_FMN"/>
    <property type="match status" value="1"/>
</dbReference>
<dbReference type="AlphaFoldDB" id="A0A0P9M2Y7"/>
<dbReference type="InterPro" id="IPR001155">
    <property type="entry name" value="OxRdtase_FMN_N"/>
</dbReference>
<proteinExistence type="predicted"/>
<keyword evidence="2" id="KW-0285">Flavoprotein</keyword>